<dbReference type="EMBL" id="CP163443">
    <property type="protein sequence ID" value="XDQ57018.1"/>
    <property type="molecule type" value="Genomic_DNA"/>
</dbReference>
<evidence type="ECO:0000259" key="2">
    <source>
        <dbReference type="Pfam" id="PF12697"/>
    </source>
</evidence>
<reference evidence="3" key="1">
    <citation type="submission" date="2024-07" db="EMBL/GenBank/DDBJ databases">
        <authorList>
            <person name="Yu S.T."/>
        </authorList>
    </citation>
    <scope>NUCLEOTIDE SEQUENCE</scope>
    <source>
        <strain evidence="3">R41</strain>
    </source>
</reference>
<dbReference type="InterPro" id="IPR029058">
    <property type="entry name" value="AB_hydrolase_fold"/>
</dbReference>
<dbReference type="InterPro" id="IPR000073">
    <property type="entry name" value="AB_hydrolase_1"/>
</dbReference>
<feature type="domain" description="AB hydrolase-1" evidence="2">
    <location>
        <begin position="58"/>
        <end position="282"/>
    </location>
</feature>
<protein>
    <submittedName>
        <fullName evidence="3">Alpha/beta hydrolase</fullName>
    </submittedName>
</protein>
<gene>
    <name evidence="3" type="ORF">AB5J53_37710</name>
</gene>
<dbReference type="AlphaFoldDB" id="A0AB39RRA4"/>
<evidence type="ECO:0000256" key="1">
    <source>
        <dbReference type="SAM" id="MobiDB-lite"/>
    </source>
</evidence>
<dbReference type="GO" id="GO:0016787">
    <property type="term" value="F:hydrolase activity"/>
    <property type="evidence" value="ECO:0007669"/>
    <property type="project" value="UniProtKB-KW"/>
</dbReference>
<organism evidence="3">
    <name type="scientific">Streptomyces sp. R41</name>
    <dbReference type="NCBI Taxonomy" id="3238632"/>
    <lineage>
        <taxon>Bacteria</taxon>
        <taxon>Bacillati</taxon>
        <taxon>Actinomycetota</taxon>
        <taxon>Actinomycetes</taxon>
        <taxon>Kitasatosporales</taxon>
        <taxon>Streptomycetaceae</taxon>
        <taxon>Streptomyces</taxon>
    </lineage>
</organism>
<dbReference type="RefSeq" id="WP_369250089.1">
    <property type="nucleotide sequence ID" value="NZ_CP163443.1"/>
</dbReference>
<sequence length="312" mass="33776">MTVIKSSLRTPAETAAGAKPSRPHPLSPGVRRIALSAAGITLSCLLSEPEHTTPRATVIAVHGSGMSAGYFDGQAHPDLSLLTLGARLGFTVLSLDRPGYGHSATQLPDGQPLAEQSVTLHAALAEFAHRHEVGAGFFLLAHSFGGKVVLTAAADDVDAPLIGLDVSGCGHRYAVEPDRLPEPHSRAAWGFSWGAFGLYPPNTFLSSRSVVAPTPSWERREVPTWPDVLPDVARRIRAPVRFTFAEHERWWRHDQQAVAELSGMLTGSRVRVDRHPDAGHNISLGWAARSYHLRAFGFLEECLARRGMTDSR</sequence>
<dbReference type="Pfam" id="PF12697">
    <property type="entry name" value="Abhydrolase_6"/>
    <property type="match status" value="1"/>
</dbReference>
<dbReference type="Gene3D" id="3.40.50.1820">
    <property type="entry name" value="alpha/beta hydrolase"/>
    <property type="match status" value="1"/>
</dbReference>
<name>A0AB39RRA4_9ACTN</name>
<evidence type="ECO:0000313" key="3">
    <source>
        <dbReference type="EMBL" id="XDQ57018.1"/>
    </source>
</evidence>
<accession>A0AB39RRA4</accession>
<dbReference type="SUPFAM" id="SSF53474">
    <property type="entry name" value="alpha/beta-Hydrolases"/>
    <property type="match status" value="1"/>
</dbReference>
<proteinExistence type="predicted"/>
<feature type="region of interest" description="Disordered" evidence="1">
    <location>
        <begin position="1"/>
        <end position="29"/>
    </location>
</feature>
<keyword evidence="3" id="KW-0378">Hydrolase</keyword>